<evidence type="ECO:0000256" key="2">
    <source>
        <dbReference type="SAM" id="Phobius"/>
    </source>
</evidence>
<proteinExistence type="predicted"/>
<keyword evidence="2" id="KW-0472">Membrane</keyword>
<dbReference type="RefSeq" id="WP_330127580.1">
    <property type="nucleotide sequence ID" value="NZ_JAUHLI010000002.1"/>
</dbReference>
<evidence type="ECO:0000313" key="3">
    <source>
        <dbReference type="EMBL" id="MEE2000439.1"/>
    </source>
</evidence>
<protein>
    <submittedName>
        <fullName evidence="3">GNVR domain-containing protein</fullName>
    </submittedName>
</protein>
<sequence>MKELNLAIEQLMIQLHGIWIRRRYIIITAWLLCPIGWYHVYKMPPVYQAEARVYFDTQTILEPLLRGLTVSTNQQEQVQALARTVLTRPNLEKVARQADLDRNAPTAQEFERLIDELERNVALRFSARGRQSDNIYTLHYTNSDPRVALRVVQEMLNVFIESRLGTSRADQIQAERFLNEQIADYERRLIAAERRRSEFRRNQMNLLSGGEASYYARISNQESLLAATMLEIQELEIRLAGARRELENLTSMGNEGRMPATQFDSRIAEQQDRLDQLLMRFTENHPDVIETSRLLERLKQQREDELALLRQLGSGGANNPALMQSTLFERMVTMVSELEGEIASRKLRASAIEQQITNLRSSLHLIPEIEAEYAALNRDYEINKSNYEALLSRREAADMARRIDATESDLMFRVIDPPRVPMLPAGPNRLLYYTAVLFLGVGAGVGIALLRNLLSPVLTNTLQLRSISNYPVFGVVSHTNKNAIVRQMRLHFLYFVLLSGLLFSAYLALVGNEILVGKPAAMLSRVLQ</sequence>
<keyword evidence="2" id="KW-1133">Transmembrane helix</keyword>
<feature type="transmembrane region" description="Helical" evidence="2">
    <location>
        <begin position="24"/>
        <end position="41"/>
    </location>
</feature>
<keyword evidence="1" id="KW-0175">Coiled coil</keyword>
<keyword evidence="4" id="KW-1185">Reference proteome</keyword>
<dbReference type="PANTHER" id="PTHR32309:SF13">
    <property type="entry name" value="FERRIC ENTEROBACTIN TRANSPORT PROTEIN FEPE"/>
    <property type="match status" value="1"/>
</dbReference>
<accession>A0ABU7J207</accession>
<dbReference type="InterPro" id="IPR014345">
    <property type="entry name" value="XrtA_polysacc_chain"/>
</dbReference>
<dbReference type="NCBIfam" id="TIGR03007">
    <property type="entry name" value="pepcterm_ChnLen"/>
    <property type="match status" value="1"/>
</dbReference>
<feature type="transmembrane region" description="Helical" evidence="2">
    <location>
        <begin position="430"/>
        <end position="450"/>
    </location>
</feature>
<evidence type="ECO:0000256" key="1">
    <source>
        <dbReference type="SAM" id="Coils"/>
    </source>
</evidence>
<comment type="caution">
    <text evidence="3">The sequence shown here is derived from an EMBL/GenBank/DDBJ whole genome shotgun (WGS) entry which is preliminary data.</text>
</comment>
<dbReference type="PANTHER" id="PTHR32309">
    <property type="entry name" value="TYROSINE-PROTEIN KINASE"/>
    <property type="match status" value="1"/>
</dbReference>
<gene>
    <name evidence="3" type="ORF">QWY20_03150</name>
</gene>
<keyword evidence="2" id="KW-0812">Transmembrane</keyword>
<organism evidence="3 4">
    <name type="scientific">Alkalimonas cellulosilytica</name>
    <dbReference type="NCBI Taxonomy" id="3058395"/>
    <lineage>
        <taxon>Bacteria</taxon>
        <taxon>Pseudomonadati</taxon>
        <taxon>Pseudomonadota</taxon>
        <taxon>Gammaproteobacteria</taxon>
        <taxon>Alkalimonas</taxon>
    </lineage>
</organism>
<name>A0ABU7J207_9GAMM</name>
<evidence type="ECO:0000313" key="4">
    <source>
        <dbReference type="Proteomes" id="UP001336314"/>
    </source>
</evidence>
<dbReference type="Proteomes" id="UP001336314">
    <property type="component" value="Unassembled WGS sequence"/>
</dbReference>
<dbReference type="InterPro" id="IPR050445">
    <property type="entry name" value="Bact_polysacc_biosynth/exp"/>
</dbReference>
<feature type="transmembrane region" description="Helical" evidence="2">
    <location>
        <begin position="490"/>
        <end position="509"/>
    </location>
</feature>
<dbReference type="EMBL" id="JAUHLI010000002">
    <property type="protein sequence ID" value="MEE2000439.1"/>
    <property type="molecule type" value="Genomic_DNA"/>
</dbReference>
<reference evidence="3 4" key="1">
    <citation type="submission" date="2023-07" db="EMBL/GenBank/DDBJ databases">
        <title>Alkalimonas sp., MEB108 novel, alkaliphilic bacterium isolated from Lonar Lake, India.</title>
        <authorList>
            <person name="Joshi A."/>
            <person name="Thite S."/>
        </authorList>
    </citation>
    <scope>NUCLEOTIDE SEQUENCE [LARGE SCALE GENOMIC DNA]</scope>
    <source>
        <strain evidence="3 4">MEB108</strain>
    </source>
</reference>
<feature type="coiled-coil region" evidence="1">
    <location>
        <begin position="175"/>
        <end position="252"/>
    </location>
</feature>